<gene>
    <name evidence="2" type="ORF">ABS311_03530</name>
</gene>
<name>A0ABV1RDI1_9ALTE</name>
<dbReference type="InterPro" id="IPR011044">
    <property type="entry name" value="Quino_amine_DH_bsu"/>
</dbReference>
<dbReference type="Gene3D" id="2.120.10.30">
    <property type="entry name" value="TolB, C-terminal domain"/>
    <property type="match status" value="1"/>
</dbReference>
<sequence length="560" mass="62413">MNIKKTDVVRVQLSMLSAGLLCVSLLSACGSDSNNTANTERVTASQQKVTAKRSAQDIELESLDNQRSLVENFPISAYITYLDNQIKLTAITSISTNWPRFNVYQAEHAHGYIDAASEEMFYHAAEQTNQQIKQHKINALDIEAKEQLLWFVEGDETIHRLNVQTEQTEVWQFATARHFTELALQDDGQNLVWLYDQKQHEILQFNALTAQTTAYSIAKDIVINGLSYWQDQLYILVNEQQNDFVVELSVDEQHVLYQQSWKLEGFSGKQFTDMTLLPDGNIVVSMDGSDGNLVQVSDKSETLGDGPIEQSAELELVNKAALDTRIAQPSGLWPKADGGWMLVTDKAEVFVLDAAFSVTEQIDFTFSSINCNQGCTEGVVATPEGFIVLADQGLIGHFSLASGQAELIAEYQIDLLNDEGEHYDYAGIAHNPSSGNYYLLTDGNDADEADLLLTLNADFSLQSQQQVEYQGDVEDSIYSYDAQGIAYYGGYLYAISEQFTKLLKLNLNGEILTVFELDHELLAYPSDIAIKDDKVYLIGDHENDEALPPVHIFALPDSSL</sequence>
<evidence type="ECO:0008006" key="4">
    <source>
        <dbReference type="Google" id="ProtNLM"/>
    </source>
</evidence>
<evidence type="ECO:0000313" key="2">
    <source>
        <dbReference type="EMBL" id="MER2490952.1"/>
    </source>
</evidence>
<comment type="caution">
    <text evidence="2">The sequence shown here is derived from an EMBL/GenBank/DDBJ whole genome shotgun (WGS) entry which is preliminary data.</text>
</comment>
<dbReference type="RefSeq" id="WP_350400739.1">
    <property type="nucleotide sequence ID" value="NZ_JBELOE010000078.1"/>
</dbReference>
<proteinExistence type="predicted"/>
<dbReference type="Proteomes" id="UP001467690">
    <property type="component" value="Unassembled WGS sequence"/>
</dbReference>
<reference evidence="2 3" key="1">
    <citation type="submission" date="2024-06" db="EMBL/GenBank/DDBJ databases">
        <authorList>
            <person name="Chen R.Y."/>
        </authorList>
    </citation>
    <scope>NUCLEOTIDE SEQUENCE [LARGE SCALE GENOMIC DNA]</scope>
    <source>
        <strain evidence="2 3">D2</strain>
    </source>
</reference>
<dbReference type="SUPFAM" id="SSF50969">
    <property type="entry name" value="YVTN repeat-like/Quinoprotein amine dehydrogenase"/>
    <property type="match status" value="1"/>
</dbReference>
<keyword evidence="1" id="KW-0732">Signal</keyword>
<organism evidence="2 3">
    <name type="scientific">Catenovulum sediminis</name>
    <dbReference type="NCBI Taxonomy" id="1740262"/>
    <lineage>
        <taxon>Bacteria</taxon>
        <taxon>Pseudomonadati</taxon>
        <taxon>Pseudomonadota</taxon>
        <taxon>Gammaproteobacteria</taxon>
        <taxon>Alteromonadales</taxon>
        <taxon>Alteromonadaceae</taxon>
        <taxon>Catenovulum</taxon>
    </lineage>
</organism>
<evidence type="ECO:0000313" key="3">
    <source>
        <dbReference type="Proteomes" id="UP001467690"/>
    </source>
</evidence>
<evidence type="ECO:0000256" key="1">
    <source>
        <dbReference type="SAM" id="SignalP"/>
    </source>
</evidence>
<feature type="chain" id="PRO_5046160739" description="Lipoprotein" evidence="1">
    <location>
        <begin position="29"/>
        <end position="560"/>
    </location>
</feature>
<protein>
    <recommendedName>
        <fullName evidence="4">Lipoprotein</fullName>
    </recommendedName>
</protein>
<keyword evidence="3" id="KW-1185">Reference proteome</keyword>
<dbReference type="InterPro" id="IPR011042">
    <property type="entry name" value="6-blade_b-propeller_TolB-like"/>
</dbReference>
<accession>A0ABV1RDI1</accession>
<dbReference type="PROSITE" id="PS51257">
    <property type="entry name" value="PROKAR_LIPOPROTEIN"/>
    <property type="match status" value="1"/>
</dbReference>
<feature type="signal peptide" evidence="1">
    <location>
        <begin position="1"/>
        <end position="28"/>
    </location>
</feature>
<dbReference type="EMBL" id="JBELOE010000078">
    <property type="protein sequence ID" value="MER2490952.1"/>
    <property type="molecule type" value="Genomic_DNA"/>
</dbReference>